<comment type="subcellular location">
    <subcellularLocation>
        <location evidence="4">Cytoplasm</location>
    </subcellularLocation>
</comment>
<dbReference type="GO" id="GO:0033468">
    <property type="term" value="P:CMP-keto-3-deoxy-D-manno-octulosonic acid biosynthetic process"/>
    <property type="evidence" value="ECO:0007669"/>
    <property type="project" value="UniProtKB-UniRule"/>
</dbReference>
<evidence type="ECO:0000256" key="2">
    <source>
        <dbReference type="ARBA" id="ARBA00022695"/>
    </source>
</evidence>
<dbReference type="AlphaFoldDB" id="A0A2U3L520"/>
<name>A0A2U3L520_9BACT</name>
<comment type="catalytic activity">
    <reaction evidence="4">
        <text>3-deoxy-alpha-D-manno-oct-2-ulosonate + CTP = CMP-3-deoxy-beta-D-manno-octulosonate + diphosphate</text>
        <dbReference type="Rhea" id="RHEA:23448"/>
        <dbReference type="ChEBI" id="CHEBI:33019"/>
        <dbReference type="ChEBI" id="CHEBI:37563"/>
        <dbReference type="ChEBI" id="CHEBI:85986"/>
        <dbReference type="ChEBI" id="CHEBI:85987"/>
        <dbReference type="EC" id="2.7.7.38"/>
    </reaction>
</comment>
<evidence type="ECO:0000256" key="1">
    <source>
        <dbReference type="ARBA" id="ARBA00022679"/>
    </source>
</evidence>
<gene>
    <name evidence="4 5" type="primary">kdsB</name>
    <name evidence="5" type="ORF">SBA1_700009</name>
</gene>
<keyword evidence="3 4" id="KW-0448">Lipopolysaccharide biosynthesis</keyword>
<keyword evidence="2 4" id="KW-0548">Nucleotidyltransferase</keyword>
<keyword evidence="1 4" id="KW-0808">Transferase</keyword>
<proteinExistence type="inferred from homology"/>
<dbReference type="Pfam" id="PF02348">
    <property type="entry name" value="CTP_transf_3"/>
    <property type="match status" value="1"/>
</dbReference>
<comment type="pathway">
    <text evidence="4">Nucleotide-sugar biosynthesis; CMP-3-deoxy-D-manno-octulosonate biosynthesis; CMP-3-deoxy-D-manno-octulosonate from 3-deoxy-D-manno-octulosonate and CTP: step 1/1.</text>
</comment>
<comment type="similarity">
    <text evidence="4">Belongs to the KdsB family.</text>
</comment>
<dbReference type="InterPro" id="IPR003329">
    <property type="entry name" value="Cytidylyl_trans"/>
</dbReference>
<evidence type="ECO:0000313" key="5">
    <source>
        <dbReference type="EMBL" id="SPF47016.1"/>
    </source>
</evidence>
<dbReference type="PANTHER" id="PTHR42866">
    <property type="entry name" value="3-DEOXY-MANNO-OCTULOSONATE CYTIDYLYLTRANSFERASE"/>
    <property type="match status" value="1"/>
</dbReference>
<dbReference type="InterPro" id="IPR029044">
    <property type="entry name" value="Nucleotide-diphossugar_trans"/>
</dbReference>
<dbReference type="UniPathway" id="UPA00358">
    <property type="reaction ID" value="UER00476"/>
</dbReference>
<evidence type="ECO:0000256" key="3">
    <source>
        <dbReference type="ARBA" id="ARBA00022985"/>
    </source>
</evidence>
<evidence type="ECO:0000256" key="4">
    <source>
        <dbReference type="HAMAP-Rule" id="MF_00057"/>
    </source>
</evidence>
<dbReference type="GO" id="GO:0009103">
    <property type="term" value="P:lipopolysaccharide biosynthetic process"/>
    <property type="evidence" value="ECO:0007669"/>
    <property type="project" value="UniProtKB-UniRule"/>
</dbReference>
<dbReference type="GO" id="GO:0005829">
    <property type="term" value="C:cytosol"/>
    <property type="evidence" value="ECO:0007669"/>
    <property type="project" value="TreeGrafter"/>
</dbReference>
<dbReference type="PANTHER" id="PTHR42866:SF2">
    <property type="entry name" value="3-DEOXY-MANNO-OCTULOSONATE CYTIDYLYLTRANSFERASE, MITOCHONDRIAL"/>
    <property type="match status" value="1"/>
</dbReference>
<dbReference type="GO" id="GO:0008690">
    <property type="term" value="F:3-deoxy-manno-octulosonate cytidylyltransferase activity"/>
    <property type="evidence" value="ECO:0007669"/>
    <property type="project" value="UniProtKB-UniRule"/>
</dbReference>
<dbReference type="Proteomes" id="UP000238701">
    <property type="component" value="Unassembled WGS sequence"/>
</dbReference>
<comment type="function">
    <text evidence="4">Activates KDO (a required 8-carbon sugar) for incorporation into bacterial lipopolysaccharide in Gram-negative bacteria.</text>
</comment>
<dbReference type="EC" id="2.7.7.38" evidence="4"/>
<dbReference type="CDD" id="cd02517">
    <property type="entry name" value="CMP-KDO-Synthetase"/>
    <property type="match status" value="1"/>
</dbReference>
<protein>
    <recommendedName>
        <fullName evidence="4">3-deoxy-manno-octulosonate cytidylyltransferase</fullName>
        <ecNumber evidence="4">2.7.7.38</ecNumber>
    </recommendedName>
    <alternativeName>
        <fullName evidence="4">CMP-2-keto-3-deoxyoctulosonic acid synthase</fullName>
        <shortName evidence="4">CKS</shortName>
        <shortName evidence="4">CMP-KDO synthase</shortName>
    </alternativeName>
</protein>
<dbReference type="InterPro" id="IPR004528">
    <property type="entry name" value="KdsB"/>
</dbReference>
<dbReference type="OrthoDB" id="9815559at2"/>
<evidence type="ECO:0000313" key="6">
    <source>
        <dbReference type="Proteomes" id="UP000238701"/>
    </source>
</evidence>
<organism evidence="5 6">
    <name type="scientific">Candidatus Sulfotelmatobacter kueseliae</name>
    <dbReference type="NCBI Taxonomy" id="2042962"/>
    <lineage>
        <taxon>Bacteria</taxon>
        <taxon>Pseudomonadati</taxon>
        <taxon>Acidobacteriota</taxon>
        <taxon>Terriglobia</taxon>
        <taxon>Terriglobales</taxon>
        <taxon>Candidatus Korobacteraceae</taxon>
        <taxon>Candidatus Sulfotelmatobacter</taxon>
    </lineage>
</organism>
<sequence>MKAIAVIPARLASTRLPRKMLREIAGKPLVGLVYEAVDRSPLLADVIVATDSDEILRVCREHGWKAHLTSATLRSGTERVHEVAGVVAADVYINVQGDEPMTRPEHIATLLKVMENPAAQVGTVMTPAEELDIANPNAVKVVTDLNGRALYFSRATIPFDRDGVRPRYFKHLGLYAYRKAALDRFVTLPESSLETSERLEQLRFLENGIPIYVGETPYDSVGVDTEEDLERVIEILGKH</sequence>
<dbReference type="NCBIfam" id="NF003952">
    <property type="entry name" value="PRK05450.1-5"/>
    <property type="match status" value="1"/>
</dbReference>
<dbReference type="Gene3D" id="3.90.550.10">
    <property type="entry name" value="Spore Coat Polysaccharide Biosynthesis Protein SpsA, Chain A"/>
    <property type="match status" value="1"/>
</dbReference>
<dbReference type="NCBIfam" id="TIGR00466">
    <property type="entry name" value="kdsB"/>
    <property type="match status" value="1"/>
</dbReference>
<reference evidence="6" key="1">
    <citation type="submission" date="2018-02" db="EMBL/GenBank/DDBJ databases">
        <authorList>
            <person name="Hausmann B."/>
        </authorList>
    </citation>
    <scope>NUCLEOTIDE SEQUENCE [LARGE SCALE GENOMIC DNA]</scope>
    <source>
        <strain evidence="6">Peat soil MAG SbA1</strain>
    </source>
</reference>
<accession>A0A2U3L520</accession>
<keyword evidence="4" id="KW-0963">Cytoplasm</keyword>
<dbReference type="EMBL" id="OMOD01000167">
    <property type="protein sequence ID" value="SPF47016.1"/>
    <property type="molecule type" value="Genomic_DNA"/>
</dbReference>
<dbReference type="SUPFAM" id="SSF53448">
    <property type="entry name" value="Nucleotide-diphospho-sugar transferases"/>
    <property type="match status" value="1"/>
</dbReference>
<dbReference type="NCBIfam" id="NF009905">
    <property type="entry name" value="PRK13368.1"/>
    <property type="match status" value="1"/>
</dbReference>
<dbReference type="HAMAP" id="MF_00057">
    <property type="entry name" value="KdsB"/>
    <property type="match status" value="1"/>
</dbReference>